<evidence type="ECO:0000256" key="2">
    <source>
        <dbReference type="SAM" id="MobiDB-lite"/>
    </source>
</evidence>
<dbReference type="OrthoDB" id="3270319at2759"/>
<dbReference type="InterPro" id="IPR027417">
    <property type="entry name" value="P-loop_NTPase"/>
</dbReference>
<gene>
    <name evidence="4" type="ORF">WOLCODRAFT_159221</name>
</gene>
<protein>
    <recommendedName>
        <fullName evidence="3">Helicase C-terminal domain-containing protein</fullName>
    </recommendedName>
</protein>
<proteinExistence type="predicted"/>
<keyword evidence="5" id="KW-1185">Reference proteome</keyword>
<dbReference type="GO" id="GO:0016787">
    <property type="term" value="F:hydrolase activity"/>
    <property type="evidence" value="ECO:0007669"/>
    <property type="project" value="UniProtKB-KW"/>
</dbReference>
<evidence type="ECO:0000313" key="5">
    <source>
        <dbReference type="Proteomes" id="UP000218811"/>
    </source>
</evidence>
<dbReference type="CDD" id="cd18793">
    <property type="entry name" value="SF2_C_SNF"/>
    <property type="match status" value="1"/>
</dbReference>
<evidence type="ECO:0000313" key="4">
    <source>
        <dbReference type="EMBL" id="PCH39633.1"/>
    </source>
</evidence>
<evidence type="ECO:0000259" key="3">
    <source>
        <dbReference type="PROSITE" id="PS51194"/>
    </source>
</evidence>
<dbReference type="AlphaFoldDB" id="A0A2H3JIE1"/>
<dbReference type="STRING" id="742152.A0A2H3JIE1"/>
<dbReference type="Gene3D" id="3.40.50.300">
    <property type="entry name" value="P-loop containing nucleotide triphosphate hydrolases"/>
    <property type="match status" value="1"/>
</dbReference>
<feature type="compositionally biased region" description="Basic residues" evidence="2">
    <location>
        <begin position="232"/>
        <end position="248"/>
    </location>
</feature>
<name>A0A2H3JIE1_WOLCO</name>
<dbReference type="EMBL" id="KB468020">
    <property type="protein sequence ID" value="PCH39633.1"/>
    <property type="molecule type" value="Genomic_DNA"/>
</dbReference>
<dbReference type="Pfam" id="PF00271">
    <property type="entry name" value="Helicase_C"/>
    <property type="match status" value="1"/>
</dbReference>
<reference evidence="4 5" key="1">
    <citation type="journal article" date="2012" name="Science">
        <title>The Paleozoic origin of enzymatic lignin decomposition reconstructed from 31 fungal genomes.</title>
        <authorList>
            <person name="Floudas D."/>
            <person name="Binder M."/>
            <person name="Riley R."/>
            <person name="Barry K."/>
            <person name="Blanchette R.A."/>
            <person name="Henrissat B."/>
            <person name="Martinez A.T."/>
            <person name="Otillar R."/>
            <person name="Spatafora J.W."/>
            <person name="Yadav J.S."/>
            <person name="Aerts A."/>
            <person name="Benoit I."/>
            <person name="Boyd A."/>
            <person name="Carlson A."/>
            <person name="Copeland A."/>
            <person name="Coutinho P.M."/>
            <person name="de Vries R.P."/>
            <person name="Ferreira P."/>
            <person name="Findley K."/>
            <person name="Foster B."/>
            <person name="Gaskell J."/>
            <person name="Glotzer D."/>
            <person name="Gorecki P."/>
            <person name="Heitman J."/>
            <person name="Hesse C."/>
            <person name="Hori C."/>
            <person name="Igarashi K."/>
            <person name="Jurgens J.A."/>
            <person name="Kallen N."/>
            <person name="Kersten P."/>
            <person name="Kohler A."/>
            <person name="Kuees U."/>
            <person name="Kumar T.K.A."/>
            <person name="Kuo A."/>
            <person name="LaButti K."/>
            <person name="Larrondo L.F."/>
            <person name="Lindquist E."/>
            <person name="Ling A."/>
            <person name="Lombard V."/>
            <person name="Lucas S."/>
            <person name="Lundell T."/>
            <person name="Martin R."/>
            <person name="McLaughlin D.J."/>
            <person name="Morgenstern I."/>
            <person name="Morin E."/>
            <person name="Murat C."/>
            <person name="Nagy L.G."/>
            <person name="Nolan M."/>
            <person name="Ohm R.A."/>
            <person name="Patyshakuliyeva A."/>
            <person name="Rokas A."/>
            <person name="Ruiz-Duenas F.J."/>
            <person name="Sabat G."/>
            <person name="Salamov A."/>
            <person name="Samejima M."/>
            <person name="Schmutz J."/>
            <person name="Slot J.C."/>
            <person name="St John F."/>
            <person name="Stenlid J."/>
            <person name="Sun H."/>
            <person name="Sun S."/>
            <person name="Syed K."/>
            <person name="Tsang A."/>
            <person name="Wiebenga A."/>
            <person name="Young D."/>
            <person name="Pisabarro A."/>
            <person name="Eastwood D.C."/>
            <person name="Martin F."/>
            <person name="Cullen D."/>
            <person name="Grigoriev I.V."/>
            <person name="Hibbett D.S."/>
        </authorList>
    </citation>
    <scope>NUCLEOTIDE SEQUENCE [LARGE SCALE GENOMIC DNA]</scope>
    <source>
        <strain evidence="4 5">MD-104</strain>
    </source>
</reference>
<feature type="region of interest" description="Disordered" evidence="2">
    <location>
        <begin position="353"/>
        <end position="388"/>
    </location>
</feature>
<sequence>MNPSSKIDSLITLLKNHLVRDNAQPMKFNEDLQQLVIDEDYILDKRVTSLHPDKIIVYCVFLSNIPMITPFLQEHNIKYLWVVGQGMSIKQRSVNLEWFHKSRVNGSRMLLLSGIRMVGLNITNANILIIMDTLWSAQEDGQLIRQLWRHPQPKQVHIYWLIVAGTPNVFLNNISFKKGYMHKAFTEASSTLRELFTYVSGWDTFSSDDEIEFDEDSGEIIDSIDDTISPKAKGKSRAKSTSGKKKKMATTMKKLAMTTKKLATTTKKLATTTKKSMTATTRDTASSSKTRVDAAVTDTSMDNSNKELLRVPEKRMQKRMQKNKVVIISDDESDPLATSATALDQGTVLVKSTLEPSQAKNRPAPHPRYTLKAQSQSKESSPNAGLEDDIVDLLLDIVATLDMDEQSIHDSHQEDEDMGTPSESPLT</sequence>
<feature type="compositionally biased region" description="Low complexity" evidence="2">
    <location>
        <begin position="273"/>
        <end position="282"/>
    </location>
</feature>
<accession>A0A2H3JIE1</accession>
<dbReference type="InterPro" id="IPR001650">
    <property type="entry name" value="Helicase_C-like"/>
</dbReference>
<organism evidence="4 5">
    <name type="scientific">Wolfiporia cocos (strain MD-104)</name>
    <name type="common">Brown rot fungus</name>
    <dbReference type="NCBI Taxonomy" id="742152"/>
    <lineage>
        <taxon>Eukaryota</taxon>
        <taxon>Fungi</taxon>
        <taxon>Dikarya</taxon>
        <taxon>Basidiomycota</taxon>
        <taxon>Agaricomycotina</taxon>
        <taxon>Agaricomycetes</taxon>
        <taxon>Polyporales</taxon>
        <taxon>Phaeolaceae</taxon>
        <taxon>Wolfiporia</taxon>
    </lineage>
</organism>
<dbReference type="Proteomes" id="UP000218811">
    <property type="component" value="Unassembled WGS sequence"/>
</dbReference>
<dbReference type="PROSITE" id="PS51194">
    <property type="entry name" value="HELICASE_CTER"/>
    <property type="match status" value="1"/>
</dbReference>
<feature type="domain" description="Helicase C-terminal" evidence="3">
    <location>
        <begin position="42"/>
        <end position="196"/>
    </location>
</feature>
<evidence type="ECO:0000256" key="1">
    <source>
        <dbReference type="ARBA" id="ARBA00022801"/>
    </source>
</evidence>
<dbReference type="InterPro" id="IPR050496">
    <property type="entry name" value="SNF2_RAD54_helicase_repair"/>
</dbReference>
<keyword evidence="1" id="KW-0378">Hydrolase</keyword>
<dbReference type="PANTHER" id="PTHR45629">
    <property type="entry name" value="SNF2/RAD54 FAMILY MEMBER"/>
    <property type="match status" value="1"/>
</dbReference>
<feature type="region of interest" description="Disordered" evidence="2">
    <location>
        <begin position="228"/>
        <end position="250"/>
    </location>
</feature>
<feature type="region of interest" description="Disordered" evidence="2">
    <location>
        <begin position="405"/>
        <end position="427"/>
    </location>
</feature>
<dbReference type="SUPFAM" id="SSF52540">
    <property type="entry name" value="P-loop containing nucleoside triphosphate hydrolases"/>
    <property type="match status" value="1"/>
</dbReference>
<feature type="region of interest" description="Disordered" evidence="2">
    <location>
        <begin position="273"/>
        <end position="293"/>
    </location>
</feature>
<dbReference type="InterPro" id="IPR049730">
    <property type="entry name" value="SNF2/RAD54-like_C"/>
</dbReference>
<feature type="compositionally biased region" description="Polar residues" evidence="2">
    <location>
        <begin position="372"/>
        <end position="383"/>
    </location>
</feature>
<dbReference type="PANTHER" id="PTHR45629:SF7">
    <property type="entry name" value="DNA EXCISION REPAIR PROTEIN ERCC-6-RELATED"/>
    <property type="match status" value="1"/>
</dbReference>